<name>A0A6M3JTB1_9ZZZZ</name>
<dbReference type="EMBL" id="MT143556">
    <property type="protein sequence ID" value="QJA98150.1"/>
    <property type="molecule type" value="Genomic_DNA"/>
</dbReference>
<dbReference type="EMBL" id="MT141948">
    <property type="protein sequence ID" value="QJA72401.1"/>
    <property type="molecule type" value="Genomic_DNA"/>
</dbReference>
<evidence type="ECO:0000313" key="1">
    <source>
        <dbReference type="EMBL" id="QJA72401.1"/>
    </source>
</evidence>
<evidence type="ECO:0000313" key="2">
    <source>
        <dbReference type="EMBL" id="QJA98150.1"/>
    </source>
</evidence>
<protein>
    <submittedName>
        <fullName evidence="1">Uncharacterized protein</fullName>
    </submittedName>
</protein>
<dbReference type="AlphaFoldDB" id="A0A6M3JTB1"/>
<gene>
    <name evidence="1" type="ORF">MM415A02770_0012</name>
    <name evidence="2" type="ORF">MM415B05637_0010</name>
</gene>
<proteinExistence type="predicted"/>
<organism evidence="1">
    <name type="scientific">viral metagenome</name>
    <dbReference type="NCBI Taxonomy" id="1070528"/>
    <lineage>
        <taxon>unclassified sequences</taxon>
        <taxon>metagenomes</taxon>
        <taxon>organismal metagenomes</taxon>
    </lineage>
</organism>
<reference evidence="1" key="1">
    <citation type="submission" date="2020-03" db="EMBL/GenBank/DDBJ databases">
        <title>The deep terrestrial virosphere.</title>
        <authorList>
            <person name="Holmfeldt K."/>
            <person name="Nilsson E."/>
            <person name="Simone D."/>
            <person name="Lopez-Fernandez M."/>
            <person name="Wu X."/>
            <person name="de Brujin I."/>
            <person name="Lundin D."/>
            <person name="Andersson A."/>
            <person name="Bertilsson S."/>
            <person name="Dopson M."/>
        </authorList>
    </citation>
    <scope>NUCLEOTIDE SEQUENCE</scope>
    <source>
        <strain evidence="1">MM415A02770</strain>
        <strain evidence="2">MM415B05637</strain>
    </source>
</reference>
<sequence>MMALTNMAMKPIDLRIANFIEDTEEGTDYLIEGWRFAHRQRNISIQKYGQISIRYSTQKGNDTEYHKLLSGRFQAVIYMFEFTDAIVICSVADIKDCLLFGKFDIVPNPDSSKGCYINLNEIKHIRIDRTG</sequence>
<accession>A0A6M3JTB1</accession>